<organism evidence="13 14">
    <name type="scientific">Phlebiopsis gigantea (strain 11061_1 CR5-6)</name>
    <name type="common">White-rot fungus</name>
    <name type="synonym">Peniophora gigantea</name>
    <dbReference type="NCBI Taxonomy" id="745531"/>
    <lineage>
        <taxon>Eukaryota</taxon>
        <taxon>Fungi</taxon>
        <taxon>Dikarya</taxon>
        <taxon>Basidiomycota</taxon>
        <taxon>Agaricomycotina</taxon>
        <taxon>Agaricomycetes</taxon>
        <taxon>Polyporales</taxon>
        <taxon>Phanerochaetaceae</taxon>
        <taxon>Phlebiopsis</taxon>
    </lineage>
</organism>
<evidence type="ECO:0000256" key="7">
    <source>
        <dbReference type="ARBA" id="ARBA00022786"/>
    </source>
</evidence>
<evidence type="ECO:0000259" key="12">
    <source>
        <dbReference type="PROSITE" id="PS51873"/>
    </source>
</evidence>
<dbReference type="InterPro" id="IPR001841">
    <property type="entry name" value="Znf_RING"/>
</dbReference>
<dbReference type="EC" id="2.3.2.31" evidence="2"/>
<dbReference type="InterPro" id="IPR031127">
    <property type="entry name" value="E3_UB_ligase_RBR"/>
</dbReference>
<proteinExistence type="predicted"/>
<evidence type="ECO:0000256" key="4">
    <source>
        <dbReference type="ARBA" id="ARBA00022723"/>
    </source>
</evidence>
<name>A0A0C3RWS2_PHLG1</name>
<evidence type="ECO:0000256" key="2">
    <source>
        <dbReference type="ARBA" id="ARBA00012251"/>
    </source>
</evidence>
<dbReference type="PROSITE" id="PS51873">
    <property type="entry name" value="TRIAD"/>
    <property type="match status" value="1"/>
</dbReference>
<keyword evidence="4" id="KW-0479">Metal-binding</keyword>
<evidence type="ECO:0000313" key="13">
    <source>
        <dbReference type="EMBL" id="KIP06116.1"/>
    </source>
</evidence>
<dbReference type="SMART" id="SM00647">
    <property type="entry name" value="IBR"/>
    <property type="match status" value="2"/>
</dbReference>
<evidence type="ECO:0000259" key="11">
    <source>
        <dbReference type="PROSITE" id="PS50089"/>
    </source>
</evidence>
<dbReference type="EMBL" id="KN840525">
    <property type="protein sequence ID" value="KIP06116.1"/>
    <property type="molecule type" value="Genomic_DNA"/>
</dbReference>
<dbReference type="STRING" id="745531.A0A0C3RWS2"/>
<sequence>MDVDVFDTDYKMTARGRGKLYEVDHDSLSQADIERVMQKDVDHIKGVLDVDGDSASILLRHFNWNKEKLLEKYMDNATAVNEAAGLALPERSPQPGRSPRPQSTGPTRTTRRSTAESSKSGKTKAILERISPPVEEPQSFVCGICFDDSQTKYLALSCEHRFCTECWNAYITSKVRTEAEQWITCMADGCSLVASNLFVQQCLKKHPKTWERFQELLVRHFVSSNHSLKYCPYPSCTYTVSCPSAASKSSLTSMVPIVTCGASASHKFCFGCAIDNDHRPVVCGVAKLWMQKCQDDSETANWIKSNTKECSKCQSTIEKNGGCNHMTCKKCKYEFCWVCMGPWSEHGTAWYSCNRYDEKASVDARDAQSKSRASLERYLHYYNRWANHEQSAKLSVELYAKTEKKMEEMQMTSDLTWIEVQFMKKAVDEVSKCRTTLKWTYAMAYYLDSGNQKELFEDNQRDLERAVEELSELIEQPLDPEVVPTLRQKVTDKTVYVQKRNEIVLEDTAKGFLEGRWQWNQSVEGFD</sequence>
<evidence type="ECO:0000256" key="6">
    <source>
        <dbReference type="ARBA" id="ARBA00022771"/>
    </source>
</evidence>
<dbReference type="GO" id="GO:0008270">
    <property type="term" value="F:zinc ion binding"/>
    <property type="evidence" value="ECO:0007669"/>
    <property type="project" value="UniProtKB-KW"/>
</dbReference>
<dbReference type="InterPro" id="IPR045840">
    <property type="entry name" value="Ariadne"/>
</dbReference>
<evidence type="ECO:0000256" key="5">
    <source>
        <dbReference type="ARBA" id="ARBA00022737"/>
    </source>
</evidence>
<dbReference type="InterPro" id="IPR044066">
    <property type="entry name" value="TRIAD_supradom"/>
</dbReference>
<dbReference type="Pfam" id="PF01485">
    <property type="entry name" value="IBR"/>
    <property type="match status" value="1"/>
</dbReference>
<dbReference type="FunFam" id="3.30.40.10:FF:000019">
    <property type="entry name" value="RBR-type E3 ubiquitin transferase"/>
    <property type="match status" value="1"/>
</dbReference>
<dbReference type="Gene3D" id="1.20.120.1750">
    <property type="match status" value="1"/>
</dbReference>
<dbReference type="GO" id="GO:0061630">
    <property type="term" value="F:ubiquitin protein ligase activity"/>
    <property type="evidence" value="ECO:0007669"/>
    <property type="project" value="UniProtKB-EC"/>
</dbReference>
<feature type="compositionally biased region" description="Low complexity" evidence="10">
    <location>
        <begin position="89"/>
        <end position="108"/>
    </location>
</feature>
<evidence type="ECO:0000256" key="3">
    <source>
        <dbReference type="ARBA" id="ARBA00022679"/>
    </source>
</evidence>
<dbReference type="GO" id="GO:0016567">
    <property type="term" value="P:protein ubiquitination"/>
    <property type="evidence" value="ECO:0007669"/>
    <property type="project" value="InterPro"/>
</dbReference>
<dbReference type="OrthoDB" id="10009520at2759"/>
<keyword evidence="3" id="KW-0808">Transferase</keyword>
<dbReference type="Proteomes" id="UP000053257">
    <property type="component" value="Unassembled WGS sequence"/>
</dbReference>
<dbReference type="FunFam" id="1.20.120.1750:FF:000007">
    <property type="entry name" value="RBR-type E3 ubiquitin transferase"/>
    <property type="match status" value="1"/>
</dbReference>
<evidence type="ECO:0000256" key="1">
    <source>
        <dbReference type="ARBA" id="ARBA00001798"/>
    </source>
</evidence>
<comment type="catalytic activity">
    <reaction evidence="1">
        <text>[E2 ubiquitin-conjugating enzyme]-S-ubiquitinyl-L-cysteine + [acceptor protein]-L-lysine = [E2 ubiquitin-conjugating enzyme]-L-cysteine + [acceptor protein]-N(6)-ubiquitinyl-L-lysine.</text>
        <dbReference type="EC" id="2.3.2.31"/>
    </reaction>
</comment>
<keyword evidence="7" id="KW-0833">Ubl conjugation pathway</keyword>
<dbReference type="SUPFAM" id="SSF57850">
    <property type="entry name" value="RING/U-box"/>
    <property type="match status" value="2"/>
</dbReference>
<dbReference type="Pfam" id="PF19422">
    <property type="entry name" value="Ariadne"/>
    <property type="match status" value="1"/>
</dbReference>
<keyword evidence="6 9" id="KW-0863">Zinc-finger</keyword>
<dbReference type="Gene3D" id="3.30.40.10">
    <property type="entry name" value="Zinc/RING finger domain, C3HC4 (zinc finger)"/>
    <property type="match status" value="1"/>
</dbReference>
<dbReference type="CDD" id="cd20356">
    <property type="entry name" value="Rcat_RBR_HHARI-like"/>
    <property type="match status" value="1"/>
</dbReference>
<keyword evidence="14" id="KW-1185">Reference proteome</keyword>
<dbReference type="CDD" id="cd20346">
    <property type="entry name" value="BRcat_RBR_ANKIB1"/>
    <property type="match status" value="1"/>
</dbReference>
<dbReference type="InterPro" id="IPR048962">
    <property type="entry name" value="ARIH1-like_UBL"/>
</dbReference>
<evidence type="ECO:0000256" key="10">
    <source>
        <dbReference type="SAM" id="MobiDB-lite"/>
    </source>
</evidence>
<accession>A0A0C3RWS2</accession>
<dbReference type="InterPro" id="IPR018957">
    <property type="entry name" value="Znf_C3HC4_RING-type"/>
</dbReference>
<dbReference type="PANTHER" id="PTHR11685">
    <property type="entry name" value="RBR FAMILY RING FINGER AND IBR DOMAIN-CONTAINING"/>
    <property type="match status" value="1"/>
</dbReference>
<evidence type="ECO:0000256" key="9">
    <source>
        <dbReference type="PROSITE-ProRule" id="PRU00175"/>
    </source>
</evidence>
<dbReference type="HOGENOM" id="CLU_009823_4_1_1"/>
<dbReference type="InterPro" id="IPR002867">
    <property type="entry name" value="IBR_dom"/>
</dbReference>
<dbReference type="Pfam" id="PF21235">
    <property type="entry name" value="UBA_ARI1"/>
    <property type="match status" value="1"/>
</dbReference>
<reference evidence="13 14" key="1">
    <citation type="journal article" date="2014" name="PLoS Genet.">
        <title>Analysis of the Phlebiopsis gigantea genome, transcriptome and secretome provides insight into its pioneer colonization strategies of wood.</title>
        <authorList>
            <person name="Hori C."/>
            <person name="Ishida T."/>
            <person name="Igarashi K."/>
            <person name="Samejima M."/>
            <person name="Suzuki H."/>
            <person name="Master E."/>
            <person name="Ferreira P."/>
            <person name="Ruiz-Duenas F.J."/>
            <person name="Held B."/>
            <person name="Canessa P."/>
            <person name="Larrondo L.F."/>
            <person name="Schmoll M."/>
            <person name="Druzhinina I.S."/>
            <person name="Kubicek C.P."/>
            <person name="Gaskell J.A."/>
            <person name="Kersten P."/>
            <person name="St John F."/>
            <person name="Glasner J."/>
            <person name="Sabat G."/>
            <person name="Splinter BonDurant S."/>
            <person name="Syed K."/>
            <person name="Yadav J."/>
            <person name="Mgbeahuruike A.C."/>
            <person name="Kovalchuk A."/>
            <person name="Asiegbu F.O."/>
            <person name="Lackner G."/>
            <person name="Hoffmeister D."/>
            <person name="Rencoret J."/>
            <person name="Gutierrez A."/>
            <person name="Sun H."/>
            <person name="Lindquist E."/>
            <person name="Barry K."/>
            <person name="Riley R."/>
            <person name="Grigoriev I.V."/>
            <person name="Henrissat B."/>
            <person name="Kues U."/>
            <person name="Berka R.M."/>
            <person name="Martinez A.T."/>
            <person name="Covert S.F."/>
            <person name="Blanchette R.A."/>
            <person name="Cullen D."/>
        </authorList>
    </citation>
    <scope>NUCLEOTIDE SEQUENCE [LARGE SCALE GENOMIC DNA]</scope>
    <source>
        <strain evidence="13 14">11061_1 CR5-6</strain>
    </source>
</reference>
<keyword evidence="5" id="KW-0677">Repeat</keyword>
<dbReference type="InterPro" id="IPR013083">
    <property type="entry name" value="Znf_RING/FYVE/PHD"/>
</dbReference>
<feature type="region of interest" description="Disordered" evidence="10">
    <location>
        <begin position="87"/>
        <end position="127"/>
    </location>
</feature>
<evidence type="ECO:0000313" key="14">
    <source>
        <dbReference type="Proteomes" id="UP000053257"/>
    </source>
</evidence>
<gene>
    <name evidence="13" type="ORF">PHLGIDRAFT_107374</name>
</gene>
<keyword evidence="8" id="KW-0862">Zinc</keyword>
<dbReference type="PROSITE" id="PS50089">
    <property type="entry name" value="ZF_RING_2"/>
    <property type="match status" value="1"/>
</dbReference>
<dbReference type="AlphaFoldDB" id="A0A0C3RWS2"/>
<feature type="domain" description="RING-type" evidence="12">
    <location>
        <begin position="138"/>
        <end position="357"/>
    </location>
</feature>
<dbReference type="Pfam" id="PF22191">
    <property type="entry name" value="IBR_1"/>
    <property type="match status" value="1"/>
</dbReference>
<evidence type="ECO:0000256" key="8">
    <source>
        <dbReference type="ARBA" id="ARBA00022833"/>
    </source>
</evidence>
<protein>
    <recommendedName>
        <fullName evidence="2">RBR-type E3 ubiquitin transferase</fullName>
        <ecNumber evidence="2">2.3.2.31</ecNumber>
    </recommendedName>
</protein>
<dbReference type="Pfam" id="PF00097">
    <property type="entry name" value="zf-C3HC4"/>
    <property type="match status" value="1"/>
</dbReference>
<feature type="domain" description="RING-type" evidence="11">
    <location>
        <begin position="142"/>
        <end position="188"/>
    </location>
</feature>